<keyword evidence="2" id="KW-1185">Reference proteome</keyword>
<organism evidence="1 2">
    <name type="scientific">Xylaria flabelliformis</name>
    <dbReference type="NCBI Taxonomy" id="2512241"/>
    <lineage>
        <taxon>Eukaryota</taxon>
        <taxon>Fungi</taxon>
        <taxon>Dikarya</taxon>
        <taxon>Ascomycota</taxon>
        <taxon>Pezizomycotina</taxon>
        <taxon>Sordariomycetes</taxon>
        <taxon>Xylariomycetidae</taxon>
        <taxon>Xylariales</taxon>
        <taxon>Xylariaceae</taxon>
        <taxon>Xylaria</taxon>
    </lineage>
</organism>
<dbReference type="AlphaFoldDB" id="A0A553HVS6"/>
<protein>
    <recommendedName>
        <fullName evidence="3">Methyltransferase type 11 domain-containing protein</fullName>
    </recommendedName>
</protein>
<dbReference type="CDD" id="cd02440">
    <property type="entry name" value="AdoMet_MTases"/>
    <property type="match status" value="1"/>
</dbReference>
<dbReference type="EMBL" id="VFLP01000040">
    <property type="protein sequence ID" value="TRX92052.1"/>
    <property type="molecule type" value="Genomic_DNA"/>
</dbReference>
<dbReference type="SUPFAM" id="SSF53335">
    <property type="entry name" value="S-adenosyl-L-methionine-dependent methyltransferases"/>
    <property type="match status" value="1"/>
</dbReference>
<gene>
    <name evidence="1" type="ORF">FHL15_007149</name>
</gene>
<sequence length="328" mass="35848">MSDSLLTRTKEAFWGLLDPWLFLQLSASFIPQTTRHIFSTHPFSSGLSILFSPSRFRDLWFGHFWAFAGPQVREGAGPRVLPLLDGRTSRGVVTDSPTGPGVGGVVLEVGAGSGLWVEVFSDRYLAPSRDDASGGGGGGGGTARTKITRVYGVEPNPAQHPALRRAVEDAGLQDVYEIVPVGIEDLSSSSAAAAEDKTTKKKKWDGNIEPESVDCIVSVLCLCSIPDPERHIRELYSLLRPGGRWYVYEHVLVEYSCVDISSAILLTSTRAIGFLNLVWPHFIGGCEMCRQTEKTLREAGPWAKIDLGQPPAEMWYHCLPHILGVLTK</sequence>
<dbReference type="Gene3D" id="3.40.50.150">
    <property type="entry name" value="Vaccinia Virus protein VP39"/>
    <property type="match status" value="1"/>
</dbReference>
<dbReference type="PANTHER" id="PTHR45036">
    <property type="entry name" value="METHYLTRANSFERASE LIKE 7B"/>
    <property type="match status" value="1"/>
</dbReference>
<dbReference type="STRING" id="2512241.A0A553HVS6"/>
<dbReference type="Pfam" id="PF13489">
    <property type="entry name" value="Methyltransf_23"/>
    <property type="match status" value="1"/>
</dbReference>
<dbReference type="PANTHER" id="PTHR45036:SF1">
    <property type="entry name" value="METHYLTRANSFERASE LIKE 7A"/>
    <property type="match status" value="1"/>
</dbReference>
<dbReference type="InterPro" id="IPR029063">
    <property type="entry name" value="SAM-dependent_MTases_sf"/>
</dbReference>
<proteinExistence type="predicted"/>
<dbReference type="OrthoDB" id="540004at2759"/>
<accession>A0A553HVS6</accession>
<evidence type="ECO:0000313" key="2">
    <source>
        <dbReference type="Proteomes" id="UP000319160"/>
    </source>
</evidence>
<dbReference type="Proteomes" id="UP000319160">
    <property type="component" value="Unassembled WGS sequence"/>
</dbReference>
<dbReference type="InterPro" id="IPR052356">
    <property type="entry name" value="Thiol_S-MT"/>
</dbReference>
<name>A0A553HVS6_9PEZI</name>
<comment type="caution">
    <text evidence="1">The sequence shown here is derived from an EMBL/GenBank/DDBJ whole genome shotgun (WGS) entry which is preliminary data.</text>
</comment>
<evidence type="ECO:0008006" key="3">
    <source>
        <dbReference type="Google" id="ProtNLM"/>
    </source>
</evidence>
<evidence type="ECO:0000313" key="1">
    <source>
        <dbReference type="EMBL" id="TRX92052.1"/>
    </source>
</evidence>
<reference evidence="2" key="1">
    <citation type="submission" date="2019-06" db="EMBL/GenBank/DDBJ databases">
        <title>Draft genome sequence of the griseofulvin-producing fungus Xylaria cubensis strain G536.</title>
        <authorList>
            <person name="Mead M.E."/>
            <person name="Raja H.A."/>
            <person name="Steenwyk J.L."/>
            <person name="Knowles S.L."/>
            <person name="Oberlies N.H."/>
            <person name="Rokas A."/>
        </authorList>
    </citation>
    <scope>NUCLEOTIDE SEQUENCE [LARGE SCALE GENOMIC DNA]</scope>
    <source>
        <strain evidence="2">G536</strain>
    </source>
</reference>